<evidence type="ECO:0008006" key="4">
    <source>
        <dbReference type="Google" id="ProtNLM"/>
    </source>
</evidence>
<organism evidence="2 3">
    <name type="scientific">Prymnesium parvum</name>
    <name type="common">Toxic golden alga</name>
    <dbReference type="NCBI Taxonomy" id="97485"/>
    <lineage>
        <taxon>Eukaryota</taxon>
        <taxon>Haptista</taxon>
        <taxon>Haptophyta</taxon>
        <taxon>Prymnesiophyceae</taxon>
        <taxon>Prymnesiales</taxon>
        <taxon>Prymnesiaceae</taxon>
        <taxon>Prymnesium</taxon>
    </lineage>
</organism>
<protein>
    <recommendedName>
        <fullName evidence="4">Secreted protein</fullName>
    </recommendedName>
</protein>
<evidence type="ECO:0000313" key="2">
    <source>
        <dbReference type="EMBL" id="KAL1530639.1"/>
    </source>
</evidence>
<comment type="caution">
    <text evidence="2">The sequence shown here is derived from an EMBL/GenBank/DDBJ whole genome shotgun (WGS) entry which is preliminary data.</text>
</comment>
<proteinExistence type="predicted"/>
<evidence type="ECO:0000256" key="1">
    <source>
        <dbReference type="SAM" id="SignalP"/>
    </source>
</evidence>
<sequence>MRWLLLLSLLSTSAAADGAPEGYQKAEGCEHALNAYCNQDDVCKICPKTKKYARYDFAAHEAAIAKWRCYCEYTLSEDREQWVNKPTKGNKDYLHYCTRHPQLEKRLQMCKDGTITKDGDEVKEL</sequence>
<reference evidence="2 3" key="1">
    <citation type="journal article" date="2024" name="Science">
        <title>Giant polyketide synthase enzymes in the biosynthesis of giant marine polyether toxins.</title>
        <authorList>
            <person name="Fallon T.R."/>
            <person name="Shende V.V."/>
            <person name="Wierzbicki I.H."/>
            <person name="Pendleton A.L."/>
            <person name="Watervoot N.F."/>
            <person name="Auber R.P."/>
            <person name="Gonzalez D.J."/>
            <person name="Wisecaver J.H."/>
            <person name="Moore B.S."/>
        </authorList>
    </citation>
    <scope>NUCLEOTIDE SEQUENCE [LARGE SCALE GENOMIC DNA]</scope>
    <source>
        <strain evidence="2 3">12B1</strain>
    </source>
</reference>
<dbReference type="AlphaFoldDB" id="A0AB34K818"/>
<dbReference type="EMBL" id="JBGBPQ010000001">
    <property type="protein sequence ID" value="KAL1530639.1"/>
    <property type="molecule type" value="Genomic_DNA"/>
</dbReference>
<name>A0AB34K818_PRYPA</name>
<evidence type="ECO:0000313" key="3">
    <source>
        <dbReference type="Proteomes" id="UP001515480"/>
    </source>
</evidence>
<accession>A0AB34K818</accession>
<keyword evidence="3" id="KW-1185">Reference proteome</keyword>
<keyword evidence="1" id="KW-0732">Signal</keyword>
<gene>
    <name evidence="2" type="ORF">AB1Y20_001539</name>
</gene>
<feature type="chain" id="PRO_5044321527" description="Secreted protein" evidence="1">
    <location>
        <begin position="19"/>
        <end position="125"/>
    </location>
</feature>
<dbReference type="Proteomes" id="UP001515480">
    <property type="component" value="Unassembled WGS sequence"/>
</dbReference>
<feature type="signal peptide" evidence="1">
    <location>
        <begin position="1"/>
        <end position="18"/>
    </location>
</feature>